<dbReference type="Proteomes" id="UP000036987">
    <property type="component" value="Unassembled WGS sequence"/>
</dbReference>
<dbReference type="GO" id="GO:0000184">
    <property type="term" value="P:nuclear-transcribed mRNA catabolic process, nonsense-mediated decay"/>
    <property type="evidence" value="ECO:0007669"/>
    <property type="project" value="UniProtKB-KW"/>
</dbReference>
<feature type="compositionally biased region" description="Basic residues" evidence="13">
    <location>
        <begin position="219"/>
        <end position="231"/>
    </location>
</feature>
<keyword evidence="5" id="KW-0963">Cytoplasm</keyword>
<evidence type="ECO:0000256" key="8">
    <source>
        <dbReference type="ARBA" id="ARBA00022845"/>
    </source>
</evidence>
<dbReference type="PANTHER" id="PTHR46837:SF5">
    <property type="entry name" value="PROTEIN MLN51 HOMOLOG"/>
    <property type="match status" value="1"/>
</dbReference>
<dbReference type="GO" id="GO:0051028">
    <property type="term" value="P:mRNA transport"/>
    <property type="evidence" value="ECO:0007669"/>
    <property type="project" value="UniProtKB-KW"/>
</dbReference>
<reference evidence="16" key="1">
    <citation type="journal article" date="2016" name="Nature">
        <title>The genome of the seagrass Zostera marina reveals angiosperm adaptation to the sea.</title>
        <authorList>
            <person name="Olsen J.L."/>
            <person name="Rouze P."/>
            <person name="Verhelst B."/>
            <person name="Lin Y.-C."/>
            <person name="Bayer T."/>
            <person name="Collen J."/>
            <person name="Dattolo E."/>
            <person name="De Paoli E."/>
            <person name="Dittami S."/>
            <person name="Maumus F."/>
            <person name="Michel G."/>
            <person name="Kersting A."/>
            <person name="Lauritano C."/>
            <person name="Lohaus R."/>
            <person name="Toepel M."/>
            <person name="Tonon T."/>
            <person name="Vanneste K."/>
            <person name="Amirebrahimi M."/>
            <person name="Brakel J."/>
            <person name="Bostroem C."/>
            <person name="Chovatia M."/>
            <person name="Grimwood J."/>
            <person name="Jenkins J.W."/>
            <person name="Jueterbock A."/>
            <person name="Mraz A."/>
            <person name="Stam W.T."/>
            <person name="Tice H."/>
            <person name="Bornberg-Bauer E."/>
            <person name="Green P.J."/>
            <person name="Pearson G.A."/>
            <person name="Procaccini G."/>
            <person name="Duarte C.M."/>
            <person name="Schmutz J."/>
            <person name="Reusch T.B.H."/>
            <person name="Van de Peer Y."/>
        </authorList>
    </citation>
    <scope>NUCLEOTIDE SEQUENCE [LARGE SCALE GENOMIC DNA]</scope>
    <source>
        <strain evidence="16">cv. Finnish</strain>
    </source>
</reference>
<evidence type="ECO:0000259" key="14">
    <source>
        <dbReference type="SMART" id="SM01044"/>
    </source>
</evidence>
<evidence type="ECO:0000256" key="1">
    <source>
        <dbReference type="ARBA" id="ARBA00004123"/>
    </source>
</evidence>
<feature type="compositionally biased region" description="Polar residues" evidence="13">
    <location>
        <begin position="377"/>
        <end position="421"/>
    </location>
</feature>
<feature type="compositionally biased region" description="Polar residues" evidence="13">
    <location>
        <begin position="455"/>
        <end position="465"/>
    </location>
</feature>
<evidence type="ECO:0000256" key="6">
    <source>
        <dbReference type="ARBA" id="ARBA00022664"/>
    </source>
</evidence>
<evidence type="ECO:0000256" key="12">
    <source>
        <dbReference type="ARBA" id="ARBA00023242"/>
    </source>
</evidence>
<keyword evidence="9" id="KW-0694">RNA-binding</keyword>
<dbReference type="OMA" id="GKYRGYN"/>
<dbReference type="OrthoDB" id="660348at2759"/>
<dbReference type="InterPro" id="IPR018545">
    <property type="entry name" value="Btz_dom"/>
</dbReference>
<organism evidence="15 16">
    <name type="scientific">Zostera marina</name>
    <name type="common">Eelgrass</name>
    <dbReference type="NCBI Taxonomy" id="29655"/>
    <lineage>
        <taxon>Eukaryota</taxon>
        <taxon>Viridiplantae</taxon>
        <taxon>Streptophyta</taxon>
        <taxon>Embryophyta</taxon>
        <taxon>Tracheophyta</taxon>
        <taxon>Spermatophyta</taxon>
        <taxon>Magnoliopsida</taxon>
        <taxon>Liliopsida</taxon>
        <taxon>Zosteraceae</taxon>
        <taxon>Zostera</taxon>
    </lineage>
</organism>
<keyword evidence="4" id="KW-0813">Transport</keyword>
<feature type="region of interest" description="Disordered" evidence="13">
    <location>
        <begin position="528"/>
        <end position="548"/>
    </location>
</feature>
<evidence type="ECO:0000256" key="2">
    <source>
        <dbReference type="ARBA" id="ARBA00004496"/>
    </source>
</evidence>
<feature type="compositionally biased region" description="Acidic residues" evidence="13">
    <location>
        <begin position="80"/>
        <end position="92"/>
    </location>
</feature>
<feature type="region of interest" description="Disordered" evidence="13">
    <location>
        <begin position="447"/>
        <end position="501"/>
    </location>
</feature>
<evidence type="ECO:0000256" key="13">
    <source>
        <dbReference type="SAM" id="MobiDB-lite"/>
    </source>
</evidence>
<keyword evidence="8" id="KW-0810">Translation regulation</keyword>
<sequence>MVVDDEESELKTHPTRKLEVEDEEEYVSDPDEQLRSCAMRRRRASDDESDGERREEGERRRLDYQGSDGDSDDQGGAPGYEDDEEDQYEEYDNAFQEHRLEYGEVRLVGSGPPVDLMKEMRIDAGVENLDEEGAEDNNQEQGGEEGEKKEAEPFSVPTAGAFYMHDDRFRENRGGGRGRHRRTRGGRNLWESKDELAWVHDRFEEASVQDRQYNEQRRSSRRGRYRGRGKTRGPSSRAYGRENKSQGFDDRFRIYNEMPQSHDDGSQSYDDRSQPNDGRSQPNDDRSQLNNDRFDDYSERNSQYRGQRSVRGRGPRRYESLSNNINNREDFPKNRTKQNKKSYEQKSYDVSGKQVSQSLKIKEEPVIPRKQVINSSLNSASPPFYPSRTSGQDTSMIPNRDIQTTSVSRSALAPSLSTSSVRGKETFEYPTNQDLLRIHGNTTANVLSGSSSSSAGTIHSPQFSVQDKGPSPSGGQLNYRQNSLPSQSGRFSSQAPAQPSLRPTISQLGQYHTVGGSVPPVFQVQSANVSDAAESNSPTESNNSKTMVVGKEKSISLSGNRSAILYKGAHQFIGPNRTLALGPGDQNFPGTPALLPVMQFPGQPNDGVPAVGMALPGYVAQPQMGFGSSEMQWLPMLAGANGALSSSYAPFITLDSGYARQTVQTSSSSTTKETETTAKHDNTKSSQRSDQGNEELGQRQNKPRRYSEMNFGQ</sequence>
<feature type="domain" description="Btz" evidence="14">
    <location>
        <begin position="119"/>
        <end position="229"/>
    </location>
</feature>
<dbReference type="PANTHER" id="PTHR46837">
    <property type="entry name" value="PROTEIN MLN51 HOMOLOG"/>
    <property type="match status" value="1"/>
</dbReference>
<dbReference type="GO" id="GO:0006397">
    <property type="term" value="P:mRNA processing"/>
    <property type="evidence" value="ECO:0007669"/>
    <property type="project" value="UniProtKB-KW"/>
</dbReference>
<feature type="region of interest" description="Disordered" evidence="13">
    <location>
        <begin position="122"/>
        <end position="356"/>
    </location>
</feature>
<feature type="compositionally biased region" description="Acidic residues" evidence="13">
    <location>
        <begin position="20"/>
        <end position="31"/>
    </location>
</feature>
<keyword evidence="16" id="KW-1185">Reference proteome</keyword>
<comment type="subcellular location">
    <subcellularLocation>
        <location evidence="2">Cytoplasm</location>
    </subcellularLocation>
    <subcellularLocation>
        <location evidence="1">Nucleus</location>
    </subcellularLocation>
</comment>
<dbReference type="GO" id="GO:0003729">
    <property type="term" value="F:mRNA binding"/>
    <property type="evidence" value="ECO:0000318"/>
    <property type="project" value="GO_Central"/>
</dbReference>
<evidence type="ECO:0000313" key="16">
    <source>
        <dbReference type="Proteomes" id="UP000036987"/>
    </source>
</evidence>
<evidence type="ECO:0000256" key="4">
    <source>
        <dbReference type="ARBA" id="ARBA00022448"/>
    </source>
</evidence>
<accession>A0A0K9P299</accession>
<feature type="compositionally biased region" description="Polar residues" evidence="13">
    <location>
        <begin position="473"/>
        <end position="501"/>
    </location>
</feature>
<comment type="similarity">
    <text evidence="3">Belongs to the CASC3 family.</text>
</comment>
<feature type="region of interest" description="Disordered" evidence="13">
    <location>
        <begin position="661"/>
        <end position="713"/>
    </location>
</feature>
<dbReference type="GO" id="GO:0035145">
    <property type="term" value="C:exon-exon junction complex"/>
    <property type="evidence" value="ECO:0007669"/>
    <property type="project" value="InterPro"/>
</dbReference>
<keyword evidence="12" id="KW-0539">Nucleus</keyword>
<dbReference type="GO" id="GO:0006417">
    <property type="term" value="P:regulation of translation"/>
    <property type="evidence" value="ECO:0007669"/>
    <property type="project" value="UniProtKB-KW"/>
</dbReference>
<keyword evidence="6" id="KW-0507">mRNA processing</keyword>
<dbReference type="Pfam" id="PF09405">
    <property type="entry name" value="Btz"/>
    <property type="match status" value="1"/>
</dbReference>
<evidence type="ECO:0000256" key="11">
    <source>
        <dbReference type="ARBA" id="ARBA00023187"/>
    </source>
</evidence>
<proteinExistence type="inferred from homology"/>
<feature type="compositionally biased region" description="Basic and acidic residues" evidence="13">
    <location>
        <begin position="239"/>
        <end position="274"/>
    </location>
</feature>
<dbReference type="AlphaFoldDB" id="A0A0K9P299"/>
<feature type="compositionally biased region" description="Basic and acidic residues" evidence="13">
    <location>
        <begin position="190"/>
        <end position="205"/>
    </location>
</feature>
<feature type="compositionally biased region" description="Basic and acidic residues" evidence="13">
    <location>
        <begin position="9"/>
        <end position="19"/>
    </location>
</feature>
<evidence type="ECO:0000256" key="9">
    <source>
        <dbReference type="ARBA" id="ARBA00022884"/>
    </source>
</evidence>
<dbReference type="STRING" id="29655.A0A0K9P299"/>
<feature type="compositionally biased region" description="Basic residues" evidence="13">
    <location>
        <begin position="176"/>
        <end position="185"/>
    </location>
</feature>
<comment type="caution">
    <text evidence="15">The sequence shown here is derived from an EMBL/GenBank/DDBJ whole genome shotgun (WGS) entry which is preliminary data.</text>
</comment>
<dbReference type="GO" id="GO:0008380">
    <property type="term" value="P:RNA splicing"/>
    <property type="evidence" value="ECO:0007669"/>
    <property type="project" value="UniProtKB-KW"/>
</dbReference>
<protein>
    <recommendedName>
        <fullName evidence="14">Btz domain-containing protein</fullName>
    </recommendedName>
</protein>
<dbReference type="SMART" id="SM01044">
    <property type="entry name" value="Btz"/>
    <property type="match status" value="1"/>
</dbReference>
<dbReference type="GO" id="GO:0005737">
    <property type="term" value="C:cytoplasm"/>
    <property type="evidence" value="ECO:0007669"/>
    <property type="project" value="UniProtKB-SubCell"/>
</dbReference>
<keyword evidence="7" id="KW-0509">mRNA transport</keyword>
<evidence type="ECO:0000256" key="10">
    <source>
        <dbReference type="ARBA" id="ARBA00023161"/>
    </source>
</evidence>
<evidence type="ECO:0000313" key="15">
    <source>
        <dbReference type="EMBL" id="KMZ62377.1"/>
    </source>
</evidence>
<dbReference type="EMBL" id="LFYR01001368">
    <property type="protein sequence ID" value="KMZ62377.1"/>
    <property type="molecule type" value="Genomic_DNA"/>
</dbReference>
<feature type="compositionally biased region" description="Polar residues" evidence="13">
    <location>
        <begin position="528"/>
        <end position="546"/>
    </location>
</feature>
<name>A0A0K9P299_ZOSMR</name>
<evidence type="ECO:0000256" key="3">
    <source>
        <dbReference type="ARBA" id="ARBA00009548"/>
    </source>
</evidence>
<feature type="compositionally biased region" description="Basic and acidic residues" evidence="13">
    <location>
        <begin position="164"/>
        <end position="174"/>
    </location>
</feature>
<dbReference type="InterPro" id="IPR044796">
    <property type="entry name" value="MLN51_plant"/>
</dbReference>
<feature type="compositionally biased region" description="Basic and acidic residues" evidence="13">
    <location>
        <begin position="282"/>
        <end position="299"/>
    </location>
</feature>
<feature type="region of interest" description="Disordered" evidence="13">
    <location>
        <begin position="1"/>
        <end position="97"/>
    </location>
</feature>
<feature type="region of interest" description="Disordered" evidence="13">
    <location>
        <begin position="377"/>
        <end position="425"/>
    </location>
</feature>
<feature type="compositionally biased region" description="Acidic residues" evidence="13">
    <location>
        <begin position="128"/>
        <end position="144"/>
    </location>
</feature>
<keyword evidence="11" id="KW-0508">mRNA splicing</keyword>
<gene>
    <name evidence="15" type="ORF">ZOSMA_46G00520</name>
</gene>
<feature type="compositionally biased region" description="Basic and acidic residues" evidence="13">
    <location>
        <begin position="51"/>
        <end position="63"/>
    </location>
</feature>
<evidence type="ECO:0000256" key="5">
    <source>
        <dbReference type="ARBA" id="ARBA00022490"/>
    </source>
</evidence>
<keyword evidence="10" id="KW-0866">Nonsense-mediated mRNA decay</keyword>
<feature type="compositionally biased region" description="Basic and acidic residues" evidence="13">
    <location>
        <begin position="672"/>
        <end position="683"/>
    </location>
</feature>
<evidence type="ECO:0000256" key="7">
    <source>
        <dbReference type="ARBA" id="ARBA00022816"/>
    </source>
</evidence>